<evidence type="ECO:0000256" key="9">
    <source>
        <dbReference type="ARBA" id="ARBA00022741"/>
    </source>
</evidence>
<evidence type="ECO:0000256" key="1">
    <source>
        <dbReference type="ARBA" id="ARBA00003314"/>
    </source>
</evidence>
<comment type="function">
    <text evidence="1">Is required not only for elongation of protein synthesis but also for the initiation of all mRNA translation through initiator tRNA(fMet) aminoacylation.</text>
</comment>
<comment type="subcellular location">
    <subcellularLocation>
        <location evidence="2">Cytoplasm</location>
    </subcellularLocation>
</comment>
<keyword evidence="7" id="KW-0820">tRNA-binding</keyword>
<keyword evidence="10" id="KW-0067">ATP-binding</keyword>
<organism evidence="17 18">
    <name type="scientific">Thermosphaera chiliense</name>
    <dbReference type="NCBI Taxonomy" id="3402707"/>
    <lineage>
        <taxon>Archaea</taxon>
        <taxon>Thermoproteota</taxon>
        <taxon>Thermoprotei</taxon>
        <taxon>Desulfurococcales</taxon>
        <taxon>Desulfurococcaceae</taxon>
        <taxon>Thermosphaera</taxon>
    </lineage>
</organism>
<dbReference type="NCBIfam" id="TIGR00399">
    <property type="entry name" value="metG_C_term"/>
    <property type="match status" value="1"/>
</dbReference>
<dbReference type="Proteomes" id="UP000593766">
    <property type="component" value="Chromosome"/>
</dbReference>
<keyword evidence="12" id="KW-0648">Protein biosynthesis</keyword>
<gene>
    <name evidence="17" type="primary">metG</name>
    <name evidence="17" type="ORF">IMZ38_04015</name>
</gene>
<dbReference type="PANTHER" id="PTHR11586:SF37">
    <property type="entry name" value="TRNA-BINDING DOMAIN-CONTAINING PROTEIN"/>
    <property type="match status" value="1"/>
</dbReference>
<evidence type="ECO:0000313" key="17">
    <source>
        <dbReference type="EMBL" id="QOR93826.1"/>
    </source>
</evidence>
<dbReference type="GO" id="GO:0004825">
    <property type="term" value="F:methionine-tRNA ligase activity"/>
    <property type="evidence" value="ECO:0007669"/>
    <property type="project" value="UniProtKB-EC"/>
</dbReference>
<dbReference type="InterPro" id="IPR051270">
    <property type="entry name" value="Tyrosine-tRNA_ligase_regulator"/>
</dbReference>
<evidence type="ECO:0000256" key="13">
    <source>
        <dbReference type="ARBA" id="ARBA00023146"/>
    </source>
</evidence>
<dbReference type="Pfam" id="PF01588">
    <property type="entry name" value="tRNA_bind"/>
    <property type="match status" value="1"/>
</dbReference>
<evidence type="ECO:0000256" key="5">
    <source>
        <dbReference type="ARBA" id="ARBA00018753"/>
    </source>
</evidence>
<keyword evidence="6" id="KW-0963">Cytoplasm</keyword>
<dbReference type="Gene3D" id="2.40.50.140">
    <property type="entry name" value="Nucleic acid-binding proteins"/>
    <property type="match status" value="1"/>
</dbReference>
<dbReference type="InterPro" id="IPR012340">
    <property type="entry name" value="NA-bd_OB-fold"/>
</dbReference>
<keyword evidence="11" id="KW-0694">RNA-binding</keyword>
<accession>A0A7M1UP08</accession>
<dbReference type="InterPro" id="IPR002547">
    <property type="entry name" value="tRNA-bd_dom"/>
</dbReference>
<evidence type="ECO:0000256" key="3">
    <source>
        <dbReference type="ARBA" id="ARBA00011738"/>
    </source>
</evidence>
<evidence type="ECO:0000256" key="4">
    <source>
        <dbReference type="ARBA" id="ARBA00012838"/>
    </source>
</evidence>
<name>A0A7M1UP08_9CREN</name>
<dbReference type="RefSeq" id="WP_193435633.1">
    <property type="nucleotide sequence ID" value="NZ_CP063144.1"/>
</dbReference>
<feature type="domain" description="TRNA-binding" evidence="16">
    <location>
        <begin position="9"/>
        <end position="109"/>
    </location>
</feature>
<proteinExistence type="predicted"/>
<dbReference type="CDD" id="cd02800">
    <property type="entry name" value="tRNA_bind_EcMetRS_like"/>
    <property type="match status" value="1"/>
</dbReference>
<reference evidence="17 18" key="1">
    <citation type="submission" date="2020-10" db="EMBL/GenBank/DDBJ databases">
        <title>Complete genome sequence of Thermosphaera aggregans strain 3507.</title>
        <authorList>
            <person name="Zayulina K.S."/>
            <person name="Elcheninov A.G."/>
            <person name="Toshchakov S.V."/>
            <person name="Kublanov I.V."/>
            <person name="Kochetkova T.V."/>
        </authorList>
    </citation>
    <scope>NUCLEOTIDE SEQUENCE [LARGE SCALE GENOMIC DNA]</scope>
    <source>
        <strain evidence="17 18">3507</strain>
    </source>
</reference>
<evidence type="ECO:0000256" key="12">
    <source>
        <dbReference type="ARBA" id="ARBA00022917"/>
    </source>
</evidence>
<evidence type="ECO:0000256" key="15">
    <source>
        <dbReference type="ARBA" id="ARBA00047364"/>
    </source>
</evidence>
<evidence type="ECO:0000256" key="2">
    <source>
        <dbReference type="ARBA" id="ARBA00004496"/>
    </source>
</evidence>
<dbReference type="GO" id="GO:0000049">
    <property type="term" value="F:tRNA binding"/>
    <property type="evidence" value="ECO:0007669"/>
    <property type="project" value="UniProtKB-KW"/>
</dbReference>
<dbReference type="GO" id="GO:0005737">
    <property type="term" value="C:cytoplasm"/>
    <property type="evidence" value="ECO:0007669"/>
    <property type="project" value="UniProtKB-SubCell"/>
</dbReference>
<evidence type="ECO:0000256" key="6">
    <source>
        <dbReference type="ARBA" id="ARBA00022490"/>
    </source>
</evidence>
<evidence type="ECO:0000256" key="8">
    <source>
        <dbReference type="ARBA" id="ARBA00022598"/>
    </source>
</evidence>
<dbReference type="GO" id="GO:0005524">
    <property type="term" value="F:ATP binding"/>
    <property type="evidence" value="ECO:0007669"/>
    <property type="project" value="UniProtKB-KW"/>
</dbReference>
<dbReference type="SUPFAM" id="SSF50249">
    <property type="entry name" value="Nucleic acid-binding proteins"/>
    <property type="match status" value="1"/>
</dbReference>
<dbReference type="KEGG" id="tcs:IMZ38_04015"/>
<evidence type="ECO:0000256" key="7">
    <source>
        <dbReference type="ARBA" id="ARBA00022555"/>
    </source>
</evidence>
<sequence length="109" mass="11941">MSQEVGIEDFSRIELRVGLVKSAEKVQGSEKLIRLVVDLGALGERQIIAGLGKWYPPEYFIGKYIIVVANLKPKKMMGLESKGMLLATDTDPPVIATVEKPVAPGSRLF</sequence>
<keyword evidence="8 17" id="KW-0436">Ligase</keyword>
<dbReference type="OrthoDB" id="30609at2157"/>
<dbReference type="InterPro" id="IPR004495">
    <property type="entry name" value="Met-tRNA-synth_bsu_C"/>
</dbReference>
<dbReference type="AlphaFoldDB" id="A0A7M1UP08"/>
<dbReference type="FunFam" id="2.40.50.140:FF:000042">
    <property type="entry name" value="Methionine--tRNA ligase"/>
    <property type="match status" value="1"/>
</dbReference>
<comment type="catalytic activity">
    <reaction evidence="15">
        <text>tRNA(Met) + L-methionine + ATP = L-methionyl-tRNA(Met) + AMP + diphosphate</text>
        <dbReference type="Rhea" id="RHEA:13481"/>
        <dbReference type="Rhea" id="RHEA-COMP:9667"/>
        <dbReference type="Rhea" id="RHEA-COMP:9698"/>
        <dbReference type="ChEBI" id="CHEBI:30616"/>
        <dbReference type="ChEBI" id="CHEBI:33019"/>
        <dbReference type="ChEBI" id="CHEBI:57844"/>
        <dbReference type="ChEBI" id="CHEBI:78442"/>
        <dbReference type="ChEBI" id="CHEBI:78530"/>
        <dbReference type="ChEBI" id="CHEBI:456215"/>
        <dbReference type="EC" id="6.1.1.10"/>
    </reaction>
</comment>
<dbReference type="PROSITE" id="PS50886">
    <property type="entry name" value="TRBD"/>
    <property type="match status" value="1"/>
</dbReference>
<protein>
    <recommendedName>
        <fullName evidence="5">Methionine--tRNA ligase</fullName>
        <ecNumber evidence="4">6.1.1.10</ecNumber>
    </recommendedName>
    <alternativeName>
        <fullName evidence="14">Methionyl-tRNA synthetase</fullName>
    </alternativeName>
</protein>
<comment type="subunit">
    <text evidence="3">Homodimer.</text>
</comment>
<keyword evidence="13" id="KW-0030">Aminoacyl-tRNA synthetase</keyword>
<evidence type="ECO:0000259" key="16">
    <source>
        <dbReference type="PROSITE" id="PS50886"/>
    </source>
</evidence>
<keyword evidence="18" id="KW-1185">Reference proteome</keyword>
<dbReference type="EMBL" id="CP063144">
    <property type="protein sequence ID" value="QOR93826.1"/>
    <property type="molecule type" value="Genomic_DNA"/>
</dbReference>
<dbReference type="GeneID" id="59454555"/>
<evidence type="ECO:0000256" key="11">
    <source>
        <dbReference type="ARBA" id="ARBA00022884"/>
    </source>
</evidence>
<evidence type="ECO:0000256" key="10">
    <source>
        <dbReference type="ARBA" id="ARBA00022840"/>
    </source>
</evidence>
<dbReference type="PANTHER" id="PTHR11586">
    <property type="entry name" value="TRNA-AMINOACYLATION COFACTOR ARC1 FAMILY MEMBER"/>
    <property type="match status" value="1"/>
</dbReference>
<evidence type="ECO:0000256" key="14">
    <source>
        <dbReference type="ARBA" id="ARBA00030904"/>
    </source>
</evidence>
<keyword evidence="9" id="KW-0547">Nucleotide-binding</keyword>
<evidence type="ECO:0000313" key="18">
    <source>
        <dbReference type="Proteomes" id="UP000593766"/>
    </source>
</evidence>
<dbReference type="EC" id="6.1.1.10" evidence="4"/>
<dbReference type="GO" id="GO:0006431">
    <property type="term" value="P:methionyl-tRNA aminoacylation"/>
    <property type="evidence" value="ECO:0007669"/>
    <property type="project" value="InterPro"/>
</dbReference>